<sequence length="618" mass="69953">MGKRSELRLHHLNLPDEIVTIARTHRDLPPKARDAVDSAIARHQEKLVSLESHLANLVLPRDYYIRQELREERDGVRETLRACQSLFSTMRRIPFETTGEIFAYYLAPGGTPISRDEGEGEEEEDEGRDHVVTTRFHAPRTAGLLCLVCQHWKTIAIGTPSLWSDIKVAAYHELSENPNYQATPLILSKHTRGLLAWMDRVTSHPWTLTRVDGNQSAMSTNPWDLTGAVPLSQLVHRRASAYISRLSVATWGCSIGLGKLDCPLITSLVSYNANGASPQPTLLSLPVMPNLTQAVLWTNLPESLPSNIPWSKLTHLFLGGDVVAAQWKSIIRHCTSLQRGMFTLMVQDDMDETYHDFPGPEEVTLRHLKDLVFVRSTPFDTPIDGLFLPALTTLKVFGQWSEPLFNAQPDLFINITHLTLLQHAWMEGEDLVKIFGMMPHLHELLFRVCSRFDAAFDFLTFGREGKFQLRQLKALGIYLGTKGSQEENRRGDSDEEDFEHFPHQQLIDLVDSRTQAINRGDFSASPYTLCELESFVLRLDALFDTNATANKKWMDDTVASVQDALKSYGASCGLKVSVFGTPKGQYYSVYDFPDLFYLEGRQFHEKKLLHWDEGFADP</sequence>
<dbReference type="OrthoDB" id="2820030at2759"/>
<comment type="caution">
    <text evidence="1">The sequence shown here is derived from an EMBL/GenBank/DDBJ whole genome shotgun (WGS) entry which is preliminary data.</text>
</comment>
<feature type="non-terminal residue" evidence="1">
    <location>
        <position position="618"/>
    </location>
</feature>
<evidence type="ECO:0008006" key="3">
    <source>
        <dbReference type="Google" id="ProtNLM"/>
    </source>
</evidence>
<dbReference type="Proteomes" id="UP000298030">
    <property type="component" value="Unassembled WGS sequence"/>
</dbReference>
<dbReference type="EMBL" id="QPFP01000027">
    <property type="protein sequence ID" value="TEB29410.1"/>
    <property type="molecule type" value="Genomic_DNA"/>
</dbReference>
<proteinExistence type="predicted"/>
<accession>A0A4Y7T5L8</accession>
<name>A0A4Y7T5L8_COPMI</name>
<dbReference type="STRING" id="71717.A0A4Y7T5L8"/>
<organism evidence="1 2">
    <name type="scientific">Coprinellus micaceus</name>
    <name type="common">Glistening ink-cap mushroom</name>
    <name type="synonym">Coprinus micaceus</name>
    <dbReference type="NCBI Taxonomy" id="71717"/>
    <lineage>
        <taxon>Eukaryota</taxon>
        <taxon>Fungi</taxon>
        <taxon>Dikarya</taxon>
        <taxon>Basidiomycota</taxon>
        <taxon>Agaricomycotina</taxon>
        <taxon>Agaricomycetes</taxon>
        <taxon>Agaricomycetidae</taxon>
        <taxon>Agaricales</taxon>
        <taxon>Agaricineae</taxon>
        <taxon>Psathyrellaceae</taxon>
        <taxon>Coprinellus</taxon>
    </lineage>
</organism>
<protein>
    <recommendedName>
        <fullName evidence="3">F-box domain-containing protein</fullName>
    </recommendedName>
</protein>
<gene>
    <name evidence="1" type="ORF">FA13DRAFT_1734595</name>
</gene>
<keyword evidence="2" id="KW-1185">Reference proteome</keyword>
<reference evidence="1 2" key="1">
    <citation type="journal article" date="2019" name="Nat. Ecol. Evol.">
        <title>Megaphylogeny resolves global patterns of mushroom evolution.</title>
        <authorList>
            <person name="Varga T."/>
            <person name="Krizsan K."/>
            <person name="Foldi C."/>
            <person name="Dima B."/>
            <person name="Sanchez-Garcia M."/>
            <person name="Sanchez-Ramirez S."/>
            <person name="Szollosi G.J."/>
            <person name="Szarkandi J.G."/>
            <person name="Papp V."/>
            <person name="Albert L."/>
            <person name="Andreopoulos W."/>
            <person name="Angelini C."/>
            <person name="Antonin V."/>
            <person name="Barry K.W."/>
            <person name="Bougher N.L."/>
            <person name="Buchanan P."/>
            <person name="Buyck B."/>
            <person name="Bense V."/>
            <person name="Catcheside P."/>
            <person name="Chovatia M."/>
            <person name="Cooper J."/>
            <person name="Damon W."/>
            <person name="Desjardin D."/>
            <person name="Finy P."/>
            <person name="Geml J."/>
            <person name="Haridas S."/>
            <person name="Hughes K."/>
            <person name="Justo A."/>
            <person name="Karasinski D."/>
            <person name="Kautmanova I."/>
            <person name="Kiss B."/>
            <person name="Kocsube S."/>
            <person name="Kotiranta H."/>
            <person name="LaButti K.M."/>
            <person name="Lechner B.E."/>
            <person name="Liimatainen K."/>
            <person name="Lipzen A."/>
            <person name="Lukacs Z."/>
            <person name="Mihaltcheva S."/>
            <person name="Morgado L.N."/>
            <person name="Niskanen T."/>
            <person name="Noordeloos M.E."/>
            <person name="Ohm R.A."/>
            <person name="Ortiz-Santana B."/>
            <person name="Ovrebo C."/>
            <person name="Racz N."/>
            <person name="Riley R."/>
            <person name="Savchenko A."/>
            <person name="Shiryaev A."/>
            <person name="Soop K."/>
            <person name="Spirin V."/>
            <person name="Szebenyi C."/>
            <person name="Tomsovsky M."/>
            <person name="Tulloss R.E."/>
            <person name="Uehling J."/>
            <person name="Grigoriev I.V."/>
            <person name="Vagvolgyi C."/>
            <person name="Papp T."/>
            <person name="Martin F.M."/>
            <person name="Miettinen O."/>
            <person name="Hibbett D.S."/>
            <person name="Nagy L.G."/>
        </authorList>
    </citation>
    <scope>NUCLEOTIDE SEQUENCE [LARGE SCALE GENOMIC DNA]</scope>
    <source>
        <strain evidence="1 2">FP101781</strain>
    </source>
</reference>
<evidence type="ECO:0000313" key="2">
    <source>
        <dbReference type="Proteomes" id="UP000298030"/>
    </source>
</evidence>
<evidence type="ECO:0000313" key="1">
    <source>
        <dbReference type="EMBL" id="TEB29410.1"/>
    </source>
</evidence>
<dbReference type="AlphaFoldDB" id="A0A4Y7T5L8"/>